<evidence type="ECO:0000256" key="8">
    <source>
        <dbReference type="ARBA" id="ARBA00023315"/>
    </source>
</evidence>
<keyword evidence="6 10" id="KW-1133">Transmembrane helix</keyword>
<evidence type="ECO:0000313" key="12">
    <source>
        <dbReference type="Proteomes" id="UP000318538"/>
    </source>
</evidence>
<proteinExistence type="inferred from homology"/>
<keyword evidence="7 9" id="KW-0472">Membrane</keyword>
<dbReference type="Proteomes" id="UP000318538">
    <property type="component" value="Chromosome"/>
</dbReference>
<dbReference type="GO" id="GO:0005886">
    <property type="term" value="C:plasma membrane"/>
    <property type="evidence" value="ECO:0007669"/>
    <property type="project" value="UniProtKB-SubCell"/>
</dbReference>
<protein>
    <submittedName>
        <fullName evidence="11">Peptidoglycan O-acetyltransferase</fullName>
        <ecNumber evidence="11">2.3.1.-</ecNumber>
    </submittedName>
</protein>
<feature type="transmembrane region" description="Helical" evidence="10">
    <location>
        <begin position="6"/>
        <end position="24"/>
    </location>
</feature>
<keyword evidence="5 10" id="KW-0812">Transmembrane</keyword>
<feature type="transmembrane region" description="Helical" evidence="10">
    <location>
        <begin position="430"/>
        <end position="447"/>
    </location>
</feature>
<sequence>MLFNSYEFIFLLLPIALLGDRLLVGNYRYRVIWLLACSLFFYAWWNPIYLPLLLSTIGFNYVMGERLRLRPTKPLLWLAVSANLCLIGYYKYAGFFVENITHLTGAESSFIDVALPLAISFFTFQQIAYLADCYSGKSQAYGLGEYGLFVSFFPQLIAGPIVHHAEIMPQLRSTTRGTAGDMSVGATIFALGLFKKAVLADGVAPYANALFDHPDAWQSATFLHAWTGVLAYGFQIYFDFSGYSDMAIGAARMFGIKLPLNFFSPYRAETISDFWRRWHITLSRFLRDYLYIPLGGNRYGAAARYRNLLITMLLGGLWHGAGWTFVLWGLLHGMYLVIQQRWSQATSSFGAWKRVLVYRFAACLVTYIAVHFAWAYFRASSLESANRIVSAMAGRNGISVPDAIAARIGLTGATIADYGIGLDSSSGTQFVFAVLWIVALAAIVWLLPTTQEFLSRLEPAWEYSNASKTKALPEAGFGVSLPLRWRPTAFWSVVISVIAGAGILSLAEVSEFLYFQF</sequence>
<dbReference type="PIRSF" id="PIRSF500217">
    <property type="entry name" value="AlgI"/>
    <property type="match status" value="1"/>
</dbReference>
<evidence type="ECO:0000313" key="11">
    <source>
        <dbReference type="EMBL" id="QDT06283.1"/>
    </source>
</evidence>
<reference evidence="11 12" key="1">
    <citation type="submission" date="2019-02" db="EMBL/GenBank/DDBJ databases">
        <title>Deep-cultivation of Planctomycetes and their phenomic and genomic characterization uncovers novel biology.</title>
        <authorList>
            <person name="Wiegand S."/>
            <person name="Jogler M."/>
            <person name="Boedeker C."/>
            <person name="Pinto D."/>
            <person name="Vollmers J."/>
            <person name="Rivas-Marin E."/>
            <person name="Kohn T."/>
            <person name="Peeters S.H."/>
            <person name="Heuer A."/>
            <person name="Rast P."/>
            <person name="Oberbeckmann S."/>
            <person name="Bunk B."/>
            <person name="Jeske O."/>
            <person name="Meyerdierks A."/>
            <person name="Storesund J.E."/>
            <person name="Kallscheuer N."/>
            <person name="Luecker S."/>
            <person name="Lage O.M."/>
            <person name="Pohl T."/>
            <person name="Merkel B.J."/>
            <person name="Hornburger P."/>
            <person name="Mueller R.-W."/>
            <person name="Bruemmer F."/>
            <person name="Labrenz M."/>
            <person name="Spormann A.M."/>
            <person name="Op den Camp H."/>
            <person name="Overmann J."/>
            <person name="Amann R."/>
            <person name="Jetten M.S.M."/>
            <person name="Mascher T."/>
            <person name="Medema M.H."/>
            <person name="Devos D.P."/>
            <person name="Kaster A.-K."/>
            <person name="Ovreas L."/>
            <person name="Rohde M."/>
            <person name="Galperin M.Y."/>
            <person name="Jogler C."/>
        </authorList>
    </citation>
    <scope>NUCLEOTIDE SEQUENCE [LARGE SCALE GENOMIC DNA]</scope>
    <source>
        <strain evidence="11 12">K22_7</strain>
    </source>
</reference>
<feature type="transmembrane region" description="Helical" evidence="10">
    <location>
        <begin position="74"/>
        <end position="92"/>
    </location>
</feature>
<keyword evidence="3 9" id="KW-1003">Cell membrane</keyword>
<dbReference type="PANTHER" id="PTHR13285:SF23">
    <property type="entry name" value="TEICHOIC ACID D-ALANYLTRANSFERASE"/>
    <property type="match status" value="1"/>
</dbReference>
<feature type="transmembrane region" description="Helical" evidence="10">
    <location>
        <begin position="308"/>
        <end position="336"/>
    </location>
</feature>
<dbReference type="AlphaFoldDB" id="A0A517NGT6"/>
<evidence type="ECO:0000256" key="5">
    <source>
        <dbReference type="ARBA" id="ARBA00022692"/>
    </source>
</evidence>
<feature type="transmembrane region" description="Helical" evidence="10">
    <location>
        <begin position="143"/>
        <end position="162"/>
    </location>
</feature>
<keyword evidence="4 9" id="KW-0808">Transferase</keyword>
<evidence type="ECO:0000256" key="9">
    <source>
        <dbReference type="PIRNR" id="PIRNR016636"/>
    </source>
</evidence>
<dbReference type="InterPro" id="IPR024194">
    <property type="entry name" value="Ac/AlaTfrase_AlgI/DltB"/>
</dbReference>
<feature type="transmembrane region" description="Helical" evidence="10">
    <location>
        <begin position="113"/>
        <end position="131"/>
    </location>
</feature>
<dbReference type="Pfam" id="PF03062">
    <property type="entry name" value="MBOAT"/>
    <property type="match status" value="1"/>
</dbReference>
<organism evidence="11 12">
    <name type="scientific">Rubripirellula lacrimiformis</name>
    <dbReference type="NCBI Taxonomy" id="1930273"/>
    <lineage>
        <taxon>Bacteria</taxon>
        <taxon>Pseudomonadati</taxon>
        <taxon>Planctomycetota</taxon>
        <taxon>Planctomycetia</taxon>
        <taxon>Pirellulales</taxon>
        <taxon>Pirellulaceae</taxon>
        <taxon>Rubripirellula</taxon>
    </lineage>
</organism>
<accession>A0A517NGT6</accession>
<evidence type="ECO:0000256" key="3">
    <source>
        <dbReference type="ARBA" id="ARBA00022475"/>
    </source>
</evidence>
<dbReference type="InterPro" id="IPR028362">
    <property type="entry name" value="AlgI"/>
</dbReference>
<dbReference type="RefSeq" id="WP_145172826.1">
    <property type="nucleotide sequence ID" value="NZ_CP036525.1"/>
</dbReference>
<dbReference type="EC" id="2.3.1.-" evidence="11"/>
<evidence type="ECO:0000256" key="4">
    <source>
        <dbReference type="ARBA" id="ARBA00022679"/>
    </source>
</evidence>
<dbReference type="EMBL" id="CP036525">
    <property type="protein sequence ID" value="QDT06283.1"/>
    <property type="molecule type" value="Genomic_DNA"/>
</dbReference>
<dbReference type="KEGG" id="rlc:K227x_46920"/>
<evidence type="ECO:0000256" key="1">
    <source>
        <dbReference type="ARBA" id="ARBA00004651"/>
    </source>
</evidence>
<evidence type="ECO:0000256" key="7">
    <source>
        <dbReference type="ARBA" id="ARBA00023136"/>
    </source>
</evidence>
<comment type="similarity">
    <text evidence="2 9">Belongs to the membrane-bound acyltransferase family.</text>
</comment>
<keyword evidence="8 9" id="KW-0012">Acyltransferase</keyword>
<evidence type="ECO:0000256" key="6">
    <source>
        <dbReference type="ARBA" id="ARBA00022989"/>
    </source>
</evidence>
<dbReference type="PIRSF" id="PIRSF016636">
    <property type="entry name" value="AlgI_DltB"/>
    <property type="match status" value="1"/>
</dbReference>
<evidence type="ECO:0000256" key="2">
    <source>
        <dbReference type="ARBA" id="ARBA00010323"/>
    </source>
</evidence>
<keyword evidence="12" id="KW-1185">Reference proteome</keyword>
<evidence type="ECO:0000256" key="10">
    <source>
        <dbReference type="SAM" id="Phobius"/>
    </source>
</evidence>
<dbReference type="GO" id="GO:0042121">
    <property type="term" value="P:alginic acid biosynthetic process"/>
    <property type="evidence" value="ECO:0007669"/>
    <property type="project" value="InterPro"/>
</dbReference>
<feature type="transmembrane region" description="Helical" evidence="10">
    <location>
        <begin position="489"/>
        <end position="515"/>
    </location>
</feature>
<feature type="transmembrane region" description="Helical" evidence="10">
    <location>
        <begin position="31"/>
        <end position="54"/>
    </location>
</feature>
<name>A0A517NGT6_9BACT</name>
<dbReference type="OrthoDB" id="9805788at2"/>
<dbReference type="InterPro" id="IPR004299">
    <property type="entry name" value="MBOAT_fam"/>
</dbReference>
<dbReference type="GO" id="GO:0016746">
    <property type="term" value="F:acyltransferase activity"/>
    <property type="evidence" value="ECO:0007669"/>
    <property type="project" value="UniProtKB-KW"/>
</dbReference>
<dbReference type="PANTHER" id="PTHR13285">
    <property type="entry name" value="ACYLTRANSFERASE"/>
    <property type="match status" value="1"/>
</dbReference>
<feature type="transmembrane region" description="Helical" evidence="10">
    <location>
        <begin position="356"/>
        <end position="377"/>
    </location>
</feature>
<gene>
    <name evidence="11" type="primary">patA_2</name>
    <name evidence="11" type="ORF">K227x_46920</name>
</gene>
<comment type="subcellular location">
    <subcellularLocation>
        <location evidence="1">Cell membrane</location>
        <topology evidence="1">Multi-pass membrane protein</topology>
    </subcellularLocation>
</comment>
<dbReference type="InterPro" id="IPR051085">
    <property type="entry name" value="MB_O-acyltransferase"/>
</dbReference>